<feature type="transmembrane region" description="Helical" evidence="2">
    <location>
        <begin position="6"/>
        <end position="27"/>
    </location>
</feature>
<feature type="region of interest" description="Disordered" evidence="1">
    <location>
        <begin position="62"/>
        <end position="85"/>
    </location>
</feature>
<dbReference type="EMBL" id="WBMO01000001">
    <property type="protein sequence ID" value="MDV2475986.1"/>
    <property type="molecule type" value="Genomic_DNA"/>
</dbReference>
<keyword evidence="2" id="KW-0472">Membrane</keyword>
<gene>
    <name evidence="3" type="ORF">F8M49_12625</name>
</gene>
<keyword evidence="2" id="KW-1133">Transmembrane helix</keyword>
<keyword evidence="4" id="KW-1185">Reference proteome</keyword>
<name>A0ABU3WPU0_9NOCA</name>
<evidence type="ECO:0000313" key="3">
    <source>
        <dbReference type="EMBL" id="MDV2475986.1"/>
    </source>
</evidence>
<proteinExistence type="predicted"/>
<evidence type="ECO:0000313" key="4">
    <source>
        <dbReference type="Proteomes" id="UP001275440"/>
    </source>
</evidence>
<protein>
    <submittedName>
        <fullName evidence="3">Uncharacterized protein</fullName>
    </submittedName>
</protein>
<reference evidence="3 4" key="1">
    <citation type="submission" date="2019-10" db="EMBL/GenBank/DDBJ databases">
        <title>Draft Genome Assembly of Rhodococcus zopfii DSM44189.</title>
        <authorList>
            <person name="Sutton J.M."/>
            <person name="Akob D.M."/>
            <person name="Bushman T.J."/>
        </authorList>
    </citation>
    <scope>NUCLEOTIDE SEQUENCE [LARGE SCALE GENOMIC DNA]</scope>
    <source>
        <strain evidence="3 4">DSM 44189</strain>
    </source>
</reference>
<evidence type="ECO:0000256" key="2">
    <source>
        <dbReference type="SAM" id="Phobius"/>
    </source>
</evidence>
<evidence type="ECO:0000256" key="1">
    <source>
        <dbReference type="SAM" id="MobiDB-lite"/>
    </source>
</evidence>
<dbReference type="RefSeq" id="WP_072813366.1">
    <property type="nucleotide sequence ID" value="NZ_JAHWLX010000174.1"/>
</dbReference>
<comment type="caution">
    <text evidence="3">The sequence shown here is derived from an EMBL/GenBank/DDBJ whole genome shotgun (WGS) entry which is preliminary data.</text>
</comment>
<sequence>MSILETTLIFVGIPLLVILILAGLGYIGPRYTAKDPAEYKLGDKWDHEPVLWSAVDEVAGRGHHGGHGHAGSATELIGGTASGKW</sequence>
<dbReference type="Proteomes" id="UP001275440">
    <property type="component" value="Unassembled WGS sequence"/>
</dbReference>
<accession>A0ABU3WPU0</accession>
<organism evidence="3 4">
    <name type="scientific">Rhodococcus zopfii</name>
    <dbReference type="NCBI Taxonomy" id="43772"/>
    <lineage>
        <taxon>Bacteria</taxon>
        <taxon>Bacillati</taxon>
        <taxon>Actinomycetota</taxon>
        <taxon>Actinomycetes</taxon>
        <taxon>Mycobacteriales</taxon>
        <taxon>Nocardiaceae</taxon>
        <taxon>Rhodococcus</taxon>
    </lineage>
</organism>
<keyword evidence="2" id="KW-0812">Transmembrane</keyword>